<dbReference type="PANTHER" id="PTHR30625:SF3">
    <property type="entry name" value="TOL-PAL SYSTEM PROTEIN TOLQ"/>
    <property type="match status" value="1"/>
</dbReference>
<keyword evidence="6 10" id="KW-0812">Transmembrane</keyword>
<dbReference type="OrthoDB" id="9805133at2"/>
<comment type="caution">
    <text evidence="12">The sequence shown here is derived from an EMBL/GenBank/DDBJ whole genome shotgun (WGS) entry which is preliminary data.</text>
</comment>
<comment type="function">
    <text evidence="10">Part of the Tol-Pal system, which plays a role in outer membrane invagination during cell division and is important for maintaining outer membrane integrity.</text>
</comment>
<dbReference type="GO" id="GO:0043213">
    <property type="term" value="P:bacteriocin transport"/>
    <property type="evidence" value="ECO:0007669"/>
    <property type="project" value="InterPro"/>
</dbReference>
<dbReference type="GO" id="GO:0005886">
    <property type="term" value="C:plasma membrane"/>
    <property type="evidence" value="ECO:0007669"/>
    <property type="project" value="UniProtKB-SubCell"/>
</dbReference>
<keyword evidence="13" id="KW-1185">Reference proteome</keyword>
<dbReference type="GO" id="GO:0051301">
    <property type="term" value="P:cell division"/>
    <property type="evidence" value="ECO:0007669"/>
    <property type="project" value="UniProtKB-UniRule"/>
</dbReference>
<evidence type="ECO:0000256" key="8">
    <source>
        <dbReference type="ARBA" id="ARBA00023136"/>
    </source>
</evidence>
<gene>
    <name evidence="10 12" type="primary">tolQ</name>
    <name evidence="12" type="ORF">EXY23_09885</name>
</gene>
<keyword evidence="9 10" id="KW-0131">Cell cycle</keyword>
<protein>
    <recommendedName>
        <fullName evidence="10">Tol-Pal system protein TolQ</fullName>
    </recommendedName>
</protein>
<evidence type="ECO:0000256" key="10">
    <source>
        <dbReference type="HAMAP-Rule" id="MF_02202"/>
    </source>
</evidence>
<dbReference type="PANTHER" id="PTHR30625">
    <property type="entry name" value="PROTEIN TOLQ"/>
    <property type="match status" value="1"/>
</dbReference>
<evidence type="ECO:0000256" key="2">
    <source>
        <dbReference type="ARBA" id="ARBA00010442"/>
    </source>
</evidence>
<evidence type="ECO:0000256" key="1">
    <source>
        <dbReference type="ARBA" id="ARBA00004651"/>
    </source>
</evidence>
<dbReference type="Proteomes" id="UP000295023">
    <property type="component" value="Unassembled WGS sequence"/>
</dbReference>
<evidence type="ECO:0000313" key="13">
    <source>
        <dbReference type="Proteomes" id="UP000295023"/>
    </source>
</evidence>
<dbReference type="GO" id="GO:0017038">
    <property type="term" value="P:protein import"/>
    <property type="evidence" value="ECO:0007669"/>
    <property type="project" value="TreeGrafter"/>
</dbReference>
<keyword evidence="4 10" id="KW-0997">Cell inner membrane</keyword>
<dbReference type="InterPro" id="IPR050790">
    <property type="entry name" value="ExbB/TolQ_transport"/>
</dbReference>
<evidence type="ECO:0000256" key="5">
    <source>
        <dbReference type="ARBA" id="ARBA00022618"/>
    </source>
</evidence>
<accession>A0A4R4DPC7</accession>
<sequence>MDRSVTATDLGGAMHDLSLWGLFLQADWVVKLVMLGLLLASVWVWAIVFEKVTSLRRVNKAADAFEDAFWSGGSLDDLYRKEGDRPSHPMAAVFAAAMREWRRGAQRLGGSDLVAAGLKERIDRTMGVTVQREMDRLERWMVFLASVGSVAPFVGLFGTVWGIMNSFAAIAGMNNTNLAVVAPGIAEALFATAIGLVAAIPAVLAYNKINSDLARFGSRLEGFAAEFGAILSRQTESAAADPGRATAPVAE</sequence>
<reference evidence="12 13" key="1">
    <citation type="submission" date="2019-03" db="EMBL/GenBank/DDBJ databases">
        <title>Paracraurococcus aquatilis NE82 genome sequence.</title>
        <authorList>
            <person name="Zhao Y."/>
            <person name="Du Z."/>
        </authorList>
    </citation>
    <scope>NUCLEOTIDE SEQUENCE [LARGE SCALE GENOMIC DNA]</scope>
    <source>
        <strain evidence="12 13">NE82</strain>
    </source>
</reference>
<feature type="domain" description="MotA/TolQ/ExbB proton channel" evidence="11">
    <location>
        <begin position="89"/>
        <end position="220"/>
    </location>
</feature>
<feature type="transmembrane region" description="Helical" evidence="10">
    <location>
        <begin position="140"/>
        <end position="164"/>
    </location>
</feature>
<evidence type="ECO:0000256" key="7">
    <source>
        <dbReference type="ARBA" id="ARBA00022989"/>
    </source>
</evidence>
<feature type="transmembrane region" description="Helical" evidence="10">
    <location>
        <begin position="28"/>
        <end position="49"/>
    </location>
</feature>
<evidence type="ECO:0000313" key="12">
    <source>
        <dbReference type="EMBL" id="TCZ63684.1"/>
    </source>
</evidence>
<keyword evidence="7 10" id="KW-1133">Transmembrane helix</keyword>
<evidence type="ECO:0000256" key="6">
    <source>
        <dbReference type="ARBA" id="ARBA00022692"/>
    </source>
</evidence>
<comment type="similarity">
    <text evidence="2 10">Belongs to the ExbB/TolQ family.</text>
</comment>
<dbReference type="Pfam" id="PF01618">
    <property type="entry name" value="MotA_ExbB"/>
    <property type="match status" value="1"/>
</dbReference>
<keyword evidence="5 10" id="KW-0132">Cell division</keyword>
<keyword evidence="3 10" id="KW-1003">Cell membrane</keyword>
<comment type="subunit">
    <text evidence="10">The Tol-Pal system is composed of five core proteins: the inner membrane proteins TolA, TolQ and TolR, the periplasmic protein TolB and the outer membrane protein Pal. They form a network linking the inner and outer membranes and the peptidoglycan layer.</text>
</comment>
<evidence type="ECO:0000256" key="9">
    <source>
        <dbReference type="ARBA" id="ARBA00023306"/>
    </source>
</evidence>
<dbReference type="HAMAP" id="MF_02202">
    <property type="entry name" value="TolQ"/>
    <property type="match status" value="1"/>
</dbReference>
<name>A0A4R4DPC7_9PROT</name>
<evidence type="ECO:0000259" key="11">
    <source>
        <dbReference type="Pfam" id="PF01618"/>
    </source>
</evidence>
<dbReference type="NCBIfam" id="TIGR02796">
    <property type="entry name" value="tolQ"/>
    <property type="match status" value="1"/>
</dbReference>
<dbReference type="InterPro" id="IPR002898">
    <property type="entry name" value="MotA_ExbB_proton_chnl"/>
</dbReference>
<evidence type="ECO:0000256" key="4">
    <source>
        <dbReference type="ARBA" id="ARBA00022519"/>
    </source>
</evidence>
<keyword evidence="8 10" id="KW-0472">Membrane</keyword>
<organism evidence="12 13">
    <name type="scientific">Roseicella aquatilis</name>
    <dbReference type="NCBI Taxonomy" id="2527868"/>
    <lineage>
        <taxon>Bacteria</taxon>
        <taxon>Pseudomonadati</taxon>
        <taxon>Pseudomonadota</taxon>
        <taxon>Alphaproteobacteria</taxon>
        <taxon>Acetobacterales</taxon>
        <taxon>Roseomonadaceae</taxon>
        <taxon>Roseicella</taxon>
    </lineage>
</organism>
<dbReference type="EMBL" id="SKBM01000007">
    <property type="protein sequence ID" value="TCZ63684.1"/>
    <property type="molecule type" value="Genomic_DNA"/>
</dbReference>
<dbReference type="InterPro" id="IPR014163">
    <property type="entry name" value="Tol-Pal_TolQ"/>
</dbReference>
<feature type="transmembrane region" description="Helical" evidence="10">
    <location>
        <begin position="184"/>
        <end position="206"/>
    </location>
</feature>
<proteinExistence type="inferred from homology"/>
<dbReference type="AlphaFoldDB" id="A0A4R4DPC7"/>
<comment type="subcellular location">
    <subcellularLocation>
        <location evidence="10">Cell inner membrane</location>
        <topology evidence="10">Multi-pass membrane protein</topology>
    </subcellularLocation>
    <subcellularLocation>
        <location evidence="1">Cell membrane</location>
        <topology evidence="1">Multi-pass membrane protein</topology>
    </subcellularLocation>
</comment>
<evidence type="ECO:0000256" key="3">
    <source>
        <dbReference type="ARBA" id="ARBA00022475"/>
    </source>
</evidence>
<dbReference type="RefSeq" id="WP_132287794.1">
    <property type="nucleotide sequence ID" value="NZ_SKBM01000007.1"/>
</dbReference>